<dbReference type="EMBL" id="JACIFZ010000028">
    <property type="protein sequence ID" value="MBB4226168.1"/>
    <property type="molecule type" value="Genomic_DNA"/>
</dbReference>
<evidence type="ECO:0000256" key="4">
    <source>
        <dbReference type="SAM" id="MobiDB-lite"/>
    </source>
</evidence>
<feature type="non-terminal residue" evidence="6">
    <location>
        <position position="1"/>
    </location>
</feature>
<organism evidence="6 7">
    <name type="scientific">Variovorax guangxiensis</name>
    <dbReference type="NCBI Taxonomy" id="1775474"/>
    <lineage>
        <taxon>Bacteria</taxon>
        <taxon>Pseudomonadati</taxon>
        <taxon>Pseudomonadota</taxon>
        <taxon>Betaproteobacteria</taxon>
        <taxon>Burkholderiales</taxon>
        <taxon>Comamonadaceae</taxon>
        <taxon>Variovorax</taxon>
    </lineage>
</organism>
<dbReference type="Gene3D" id="3.30.559.30">
    <property type="entry name" value="Nonribosomal peptide synthetase, condensation domain"/>
    <property type="match status" value="1"/>
</dbReference>
<evidence type="ECO:0000313" key="6">
    <source>
        <dbReference type="EMBL" id="MBB4226168.1"/>
    </source>
</evidence>
<dbReference type="GO" id="GO:0031177">
    <property type="term" value="F:phosphopantetheine binding"/>
    <property type="evidence" value="ECO:0007669"/>
    <property type="project" value="InterPro"/>
</dbReference>
<keyword evidence="2" id="KW-0596">Phosphopantetheine</keyword>
<dbReference type="SUPFAM" id="SSF47336">
    <property type="entry name" value="ACP-like"/>
    <property type="match status" value="1"/>
</dbReference>
<dbReference type="AlphaFoldDB" id="A0A840GBJ2"/>
<proteinExistence type="predicted"/>
<dbReference type="InterPro" id="IPR036736">
    <property type="entry name" value="ACP-like_sf"/>
</dbReference>
<evidence type="ECO:0000256" key="3">
    <source>
        <dbReference type="ARBA" id="ARBA00022553"/>
    </source>
</evidence>
<dbReference type="InterPro" id="IPR006162">
    <property type="entry name" value="Ppantetheine_attach_site"/>
</dbReference>
<dbReference type="Pfam" id="PF00668">
    <property type="entry name" value="Condensation"/>
    <property type="match status" value="1"/>
</dbReference>
<comment type="caution">
    <text evidence="6">The sequence shown here is derived from an EMBL/GenBank/DDBJ whole genome shotgun (WGS) entry which is preliminary data.</text>
</comment>
<keyword evidence="3" id="KW-0597">Phosphoprotein</keyword>
<dbReference type="Gene3D" id="3.30.559.10">
    <property type="entry name" value="Chloramphenicol acetyltransferase-like domain"/>
    <property type="match status" value="1"/>
</dbReference>
<dbReference type="InterPro" id="IPR009081">
    <property type="entry name" value="PP-bd_ACP"/>
</dbReference>
<name>A0A840GBJ2_9BURK</name>
<evidence type="ECO:0000256" key="2">
    <source>
        <dbReference type="ARBA" id="ARBA00022450"/>
    </source>
</evidence>
<accession>A0A840GBJ2</accession>
<evidence type="ECO:0000259" key="5">
    <source>
        <dbReference type="PROSITE" id="PS50075"/>
    </source>
</evidence>
<dbReference type="InterPro" id="IPR023213">
    <property type="entry name" value="CAT-like_dom_sf"/>
</dbReference>
<evidence type="ECO:0000313" key="7">
    <source>
        <dbReference type="Proteomes" id="UP000524450"/>
    </source>
</evidence>
<protein>
    <submittedName>
        <fullName evidence="6">Non-ribosomal peptide synthase protein (TIGR01720 family)</fullName>
    </submittedName>
</protein>
<sequence length="605" mass="65032">RTPQEETLATLFTEVLRLPSVGIDDNFFDLGGDSITSILLVSRARKAGLLISPRDVFQHQNIAALAAMADAAASAQPAPDTEQDVAEGSLTPTPIVHWLMERGGPVRQFNQSMLLQVPADLQEAHLIGALQALLDHHGALRMRLVRVADSSSSSTSSSSSWQLEVPPSGTVQAQQCLHRTDMIGLHEDGRRMLVAEASRAAAERLDPEAGHMLQAVWFDAGSAQPGRLLLTIHHLAVDGVSWRILLPDLQAAWQALRQGNQVKLEAQGTSLRRWARKLHEEATRPARTAELPLWRSILDAPDPLLSQRPLDAAIDTASTAQRLVLTLPSATTSALLTQVPALFHGRINDVLLTAFALAVADWRRARLPQLATSDASAASSVLFDLEGHGREDIFDGVDLSRTVGWFTSLFPVRLDLQGIDLDDALRGGEHLGHALKRAKEQLRALPDNGMGFGLLRHLNPETAAALAGASPQIGFNYLGRFAAQSAQQNGSAQSAQDWAPAPEASALGGGADPRMPMAHAIVLNALTRDLPEGPELSATWSWAGELFTRDDIAELSGTWFHALEAMATHANQAGAGGFTPSDFPLVSLSQTEIEQLENSLHASAN</sequence>
<dbReference type="Gene3D" id="1.10.1200.10">
    <property type="entry name" value="ACP-like"/>
    <property type="match status" value="1"/>
</dbReference>
<dbReference type="RefSeq" id="WP_260319685.1">
    <property type="nucleotide sequence ID" value="NZ_JACIFZ010000028.1"/>
</dbReference>
<reference evidence="6 7" key="1">
    <citation type="submission" date="2020-08" db="EMBL/GenBank/DDBJ databases">
        <title>Genomic Encyclopedia of Type Strains, Phase IV (KMG-V): Genome sequencing to study the core and pangenomes of soil and plant-associated prokaryotes.</title>
        <authorList>
            <person name="Whitman W."/>
        </authorList>
    </citation>
    <scope>NUCLEOTIDE SEQUENCE [LARGE SCALE GENOMIC DNA]</scope>
    <source>
        <strain evidence="6 7">34/80</strain>
    </source>
</reference>
<dbReference type="GO" id="GO:0003824">
    <property type="term" value="F:catalytic activity"/>
    <property type="evidence" value="ECO:0007669"/>
    <property type="project" value="InterPro"/>
</dbReference>
<dbReference type="PROSITE" id="PS50075">
    <property type="entry name" value="CARRIER"/>
    <property type="match status" value="1"/>
</dbReference>
<dbReference type="PROSITE" id="PS00012">
    <property type="entry name" value="PHOSPHOPANTETHEINE"/>
    <property type="match status" value="1"/>
</dbReference>
<dbReference type="SUPFAM" id="SSF52777">
    <property type="entry name" value="CoA-dependent acyltransferases"/>
    <property type="match status" value="2"/>
</dbReference>
<feature type="region of interest" description="Disordered" evidence="4">
    <location>
        <begin position="489"/>
        <end position="511"/>
    </location>
</feature>
<dbReference type="PANTHER" id="PTHR45398">
    <property type="match status" value="1"/>
</dbReference>
<dbReference type="NCBIfam" id="TIGR01720">
    <property type="entry name" value="NRPS-para261"/>
    <property type="match status" value="1"/>
</dbReference>
<evidence type="ECO:0000256" key="1">
    <source>
        <dbReference type="ARBA" id="ARBA00001957"/>
    </source>
</evidence>
<dbReference type="InterPro" id="IPR001242">
    <property type="entry name" value="Condensation_dom"/>
</dbReference>
<dbReference type="CDD" id="cd19534">
    <property type="entry name" value="E_NRPS"/>
    <property type="match status" value="1"/>
</dbReference>
<gene>
    <name evidence="6" type="ORF">GGD71_006991</name>
</gene>
<dbReference type="Proteomes" id="UP000524450">
    <property type="component" value="Unassembled WGS sequence"/>
</dbReference>
<dbReference type="SMART" id="SM00823">
    <property type="entry name" value="PKS_PP"/>
    <property type="match status" value="1"/>
</dbReference>
<dbReference type="InterPro" id="IPR020806">
    <property type="entry name" value="PKS_PP-bd"/>
</dbReference>
<dbReference type="Pfam" id="PF00550">
    <property type="entry name" value="PP-binding"/>
    <property type="match status" value="1"/>
</dbReference>
<dbReference type="FunFam" id="1.10.1200.10:FF:000005">
    <property type="entry name" value="Nonribosomal peptide synthetase 1"/>
    <property type="match status" value="1"/>
</dbReference>
<comment type="cofactor">
    <cofactor evidence="1">
        <name>pantetheine 4'-phosphate</name>
        <dbReference type="ChEBI" id="CHEBI:47942"/>
    </cofactor>
</comment>
<dbReference type="PANTHER" id="PTHR45398:SF1">
    <property type="entry name" value="ENZYME, PUTATIVE (JCVI)-RELATED"/>
    <property type="match status" value="1"/>
</dbReference>
<feature type="domain" description="Carrier" evidence="5">
    <location>
        <begin position="1"/>
        <end position="73"/>
    </location>
</feature>
<dbReference type="InterPro" id="IPR010060">
    <property type="entry name" value="NRPS_synth"/>
</dbReference>